<feature type="transmembrane region" description="Helical" evidence="4">
    <location>
        <begin position="65"/>
        <end position="85"/>
    </location>
</feature>
<sequence>METITAEYITCVIEAAMTMFFCLYVTRGLLQVPMRILAPVAALLAVAGSAASMALSAWLSACLPFSMDTSTVSLPLWFAVGYFSLRRATHERAGGLLFILLLSVQVLHLCRSTTYFFYGLFLPHMTDGPYCWADIPGFGIPSVVLTFLLAVFCRRLYQKLRGIDLRGYLRLWLIPLFFVILYILQTNIYPLGNFTLTNGFRLLIGLCAFVTYSQMVSAISHAAMAARETEIHTQLAHQLDLQRARVDDLESHAEEMKRIRHDRRQHVQVLRGLLEKGKVQEALTYLDDYEDSMAGAIQPPLCENFVADTLCRRYETLAKQSDITVTMNISLPKEPGISGSDLAVILGNLWENAVAAALDAKETHRFIRLRIQTREEQILIRMENGYDGVICQEGERFLSSKPGRNRAEGVGIASIRSMARRYSGLTAFDYTPDTFTASVLLYLPKPGELMPTSTKA</sequence>
<keyword evidence="4" id="KW-1133">Transmembrane helix</keyword>
<dbReference type="CDD" id="cd16935">
    <property type="entry name" value="HATPase_AgrC-ComD-like"/>
    <property type="match status" value="1"/>
</dbReference>
<feature type="transmembrane region" description="Helical" evidence="4">
    <location>
        <begin position="169"/>
        <end position="188"/>
    </location>
</feature>
<feature type="transmembrane region" description="Helical" evidence="4">
    <location>
        <begin position="200"/>
        <end position="219"/>
    </location>
</feature>
<gene>
    <name evidence="6" type="ORF">C7383_107166</name>
</gene>
<dbReference type="PANTHER" id="PTHR40448:SF1">
    <property type="entry name" value="TWO-COMPONENT SENSOR HISTIDINE KINASE"/>
    <property type="match status" value="1"/>
</dbReference>
<dbReference type="InterPro" id="IPR036890">
    <property type="entry name" value="HATPase_C_sf"/>
</dbReference>
<dbReference type="Proteomes" id="UP000245412">
    <property type="component" value="Unassembled WGS sequence"/>
</dbReference>
<dbReference type="Gene3D" id="3.30.565.10">
    <property type="entry name" value="Histidine kinase-like ATPase, C-terminal domain"/>
    <property type="match status" value="1"/>
</dbReference>
<reference evidence="6 7" key="1">
    <citation type="submission" date="2018-05" db="EMBL/GenBank/DDBJ databases">
        <authorList>
            <person name="Goeker M."/>
            <person name="Huntemann M."/>
            <person name="Clum A."/>
            <person name="Pillay M."/>
            <person name="Palaniappan K."/>
            <person name="Varghese N."/>
            <person name="Mikhailova N."/>
            <person name="Stamatis D."/>
            <person name="Reddy T."/>
            <person name="Daum C."/>
            <person name="Shapiro N."/>
            <person name="Ivanova N."/>
            <person name="Kyrpides N."/>
            <person name="Woyke T."/>
        </authorList>
    </citation>
    <scope>NUCLEOTIDE SEQUENCE [LARGE SCALE GENOMIC DNA]</scope>
    <source>
        <strain evidence="6 7">DSM 26524</strain>
    </source>
</reference>
<evidence type="ECO:0000313" key="7">
    <source>
        <dbReference type="Proteomes" id="UP000245412"/>
    </source>
</evidence>
<feature type="transmembrane region" description="Helical" evidence="4">
    <location>
        <begin position="6"/>
        <end position="25"/>
    </location>
</feature>
<dbReference type="EMBL" id="QGGY01000007">
    <property type="protein sequence ID" value="PWJ75159.1"/>
    <property type="molecule type" value="Genomic_DNA"/>
</dbReference>
<evidence type="ECO:0000256" key="2">
    <source>
        <dbReference type="ARBA" id="ARBA00022679"/>
    </source>
</evidence>
<dbReference type="SUPFAM" id="SSF55890">
    <property type="entry name" value="Sporulation response regulatory protein Spo0B"/>
    <property type="match status" value="1"/>
</dbReference>
<evidence type="ECO:0000256" key="3">
    <source>
        <dbReference type="ARBA" id="ARBA00022777"/>
    </source>
</evidence>
<evidence type="ECO:0000259" key="5">
    <source>
        <dbReference type="Pfam" id="PF14501"/>
    </source>
</evidence>
<keyword evidence="4" id="KW-0472">Membrane</keyword>
<dbReference type="PANTHER" id="PTHR40448">
    <property type="entry name" value="TWO-COMPONENT SENSOR HISTIDINE KINASE"/>
    <property type="match status" value="1"/>
</dbReference>
<evidence type="ECO:0000256" key="4">
    <source>
        <dbReference type="SAM" id="Phobius"/>
    </source>
</evidence>
<keyword evidence="7" id="KW-1185">Reference proteome</keyword>
<evidence type="ECO:0000256" key="1">
    <source>
        <dbReference type="ARBA" id="ARBA00022553"/>
    </source>
</evidence>
<keyword evidence="1" id="KW-0597">Phosphoprotein</keyword>
<comment type="caution">
    <text evidence="6">The sequence shown here is derived from an EMBL/GenBank/DDBJ whole genome shotgun (WGS) entry which is preliminary data.</text>
</comment>
<name>A0AB73T3Z5_9FIRM</name>
<keyword evidence="3" id="KW-0418">Kinase</keyword>
<feature type="domain" description="Sensor histidine kinase NatK-like C-terminal" evidence="5">
    <location>
        <begin position="341"/>
        <end position="441"/>
    </location>
</feature>
<dbReference type="InterPro" id="IPR016120">
    <property type="entry name" value="Sig_transdc_His_kin_SpoOB"/>
</dbReference>
<proteinExistence type="predicted"/>
<dbReference type="InterPro" id="IPR032834">
    <property type="entry name" value="NatK-like_C"/>
</dbReference>
<dbReference type="Pfam" id="PF14501">
    <property type="entry name" value="HATPase_c_5"/>
    <property type="match status" value="1"/>
</dbReference>
<feature type="transmembrane region" description="Helical" evidence="4">
    <location>
        <begin position="37"/>
        <end position="59"/>
    </location>
</feature>
<dbReference type="GO" id="GO:0042802">
    <property type="term" value="F:identical protein binding"/>
    <property type="evidence" value="ECO:0007669"/>
    <property type="project" value="TreeGrafter"/>
</dbReference>
<dbReference type="SUPFAM" id="SSF55874">
    <property type="entry name" value="ATPase domain of HSP90 chaperone/DNA topoisomerase II/histidine kinase"/>
    <property type="match status" value="1"/>
</dbReference>
<protein>
    <submittedName>
        <fullName evidence="6">GHKL domain-containing protein</fullName>
    </submittedName>
</protein>
<dbReference type="GO" id="GO:0000155">
    <property type="term" value="F:phosphorelay sensor kinase activity"/>
    <property type="evidence" value="ECO:0007669"/>
    <property type="project" value="InterPro"/>
</dbReference>
<keyword evidence="2" id="KW-0808">Transferase</keyword>
<organism evidence="6 7">
    <name type="scientific">Murimonas intestini</name>
    <dbReference type="NCBI Taxonomy" id="1337051"/>
    <lineage>
        <taxon>Bacteria</taxon>
        <taxon>Bacillati</taxon>
        <taxon>Bacillota</taxon>
        <taxon>Clostridia</taxon>
        <taxon>Lachnospirales</taxon>
        <taxon>Lachnospiraceae</taxon>
        <taxon>Murimonas</taxon>
    </lineage>
</organism>
<evidence type="ECO:0000313" key="6">
    <source>
        <dbReference type="EMBL" id="PWJ75159.1"/>
    </source>
</evidence>
<feature type="transmembrane region" description="Helical" evidence="4">
    <location>
        <begin position="138"/>
        <end position="157"/>
    </location>
</feature>
<keyword evidence="4" id="KW-0812">Transmembrane</keyword>
<feature type="transmembrane region" description="Helical" evidence="4">
    <location>
        <begin position="97"/>
        <end position="118"/>
    </location>
</feature>
<accession>A0AB73T3Z5</accession>
<dbReference type="RefSeq" id="WP_257497710.1">
    <property type="nucleotide sequence ID" value="NZ_JANKBI010000007.1"/>
</dbReference>
<dbReference type="AlphaFoldDB" id="A0AB73T3Z5"/>